<dbReference type="InterPro" id="IPR005919">
    <property type="entry name" value="Pmev_kin_anim"/>
</dbReference>
<dbReference type="EMBL" id="MN740020">
    <property type="protein sequence ID" value="QHT84595.1"/>
    <property type="molecule type" value="Genomic_DNA"/>
</dbReference>
<reference evidence="1" key="1">
    <citation type="journal article" date="2020" name="Nature">
        <title>Giant virus diversity and host interactions through global metagenomics.</title>
        <authorList>
            <person name="Schulz F."/>
            <person name="Roux S."/>
            <person name="Paez-Espino D."/>
            <person name="Jungbluth S."/>
            <person name="Walsh D.A."/>
            <person name="Denef V.J."/>
            <person name="McMahon K.D."/>
            <person name="Konstantinidis K.T."/>
            <person name="Eloe-Fadrosh E.A."/>
            <person name="Kyrpides N.C."/>
            <person name="Woyke T."/>
        </authorList>
    </citation>
    <scope>NUCLEOTIDE SEQUENCE</scope>
    <source>
        <strain evidence="1">GVMAG-M-3300023184-177</strain>
    </source>
</reference>
<evidence type="ECO:0000313" key="1">
    <source>
        <dbReference type="EMBL" id="QHT84595.1"/>
    </source>
</evidence>
<dbReference type="Pfam" id="PF04275">
    <property type="entry name" value="P-mevalo_kinase"/>
    <property type="match status" value="1"/>
</dbReference>
<dbReference type="GO" id="GO:0006695">
    <property type="term" value="P:cholesterol biosynthetic process"/>
    <property type="evidence" value="ECO:0007669"/>
    <property type="project" value="InterPro"/>
</dbReference>
<name>A0A6C0HWQ9_9ZZZZ</name>
<protein>
    <submittedName>
        <fullName evidence="1">Uncharacterized protein</fullName>
    </submittedName>
</protein>
<proteinExistence type="predicted"/>
<dbReference type="GO" id="GO:0005737">
    <property type="term" value="C:cytoplasm"/>
    <property type="evidence" value="ECO:0007669"/>
    <property type="project" value="InterPro"/>
</dbReference>
<organism evidence="1">
    <name type="scientific">viral metagenome</name>
    <dbReference type="NCBI Taxonomy" id="1070528"/>
    <lineage>
        <taxon>unclassified sequences</taxon>
        <taxon>metagenomes</taxon>
        <taxon>organismal metagenomes</taxon>
    </lineage>
</organism>
<dbReference type="Gene3D" id="3.40.50.300">
    <property type="entry name" value="P-loop containing nucleotide triphosphate hydrolases"/>
    <property type="match status" value="1"/>
</dbReference>
<dbReference type="InterPro" id="IPR027417">
    <property type="entry name" value="P-loop_NTPase"/>
</dbReference>
<sequence>MIIGVSGKMGTGKDYFVENYVIKYIENTLKEKCLILSFADMLKINLMVHHNVQLNELYGDKTPKIRELLQQEGTEKGRNIHGEDIWIRYVKAWSELYNSRGIKYIIIPDVRFKNEYQFIKENNGIVFRMHAPNRNNKRLLEENNNNYDIKNHQSEIDLDDVEFDIIIENDNNNHNNYYNNILCKYIK</sequence>
<dbReference type="AlphaFoldDB" id="A0A6C0HWQ9"/>
<accession>A0A6C0HWQ9</accession>
<dbReference type="GO" id="GO:0004631">
    <property type="term" value="F:phosphomevalonate kinase activity"/>
    <property type="evidence" value="ECO:0007669"/>
    <property type="project" value="InterPro"/>
</dbReference>